<dbReference type="GO" id="GO:0000139">
    <property type="term" value="C:Golgi membrane"/>
    <property type="evidence" value="ECO:0007669"/>
    <property type="project" value="UniProtKB-SubCell"/>
</dbReference>
<protein>
    <recommendedName>
        <fullName evidence="3">Conserved oligomeric Golgi complex subunit 7</fullName>
    </recommendedName>
    <alternativeName>
        <fullName evidence="8">Component of oligomeric Golgi complex 7</fullName>
    </alternativeName>
</protein>
<dbReference type="Proteomes" id="UP000281549">
    <property type="component" value="Unassembled WGS sequence"/>
</dbReference>
<gene>
    <name evidence="9" type="ORF">ROZALSC1DRAFT_30237</name>
</gene>
<dbReference type="GO" id="GO:0007030">
    <property type="term" value="P:Golgi organization"/>
    <property type="evidence" value="ECO:0007669"/>
    <property type="project" value="TreeGrafter"/>
</dbReference>
<dbReference type="Pfam" id="PF10191">
    <property type="entry name" value="COG7"/>
    <property type="match status" value="1"/>
</dbReference>
<dbReference type="InterPro" id="IPR019335">
    <property type="entry name" value="COG7"/>
</dbReference>
<reference evidence="10" key="1">
    <citation type="journal article" date="2018" name="Nat. Microbiol.">
        <title>Leveraging single-cell genomics to expand the fungal tree of life.</title>
        <authorList>
            <person name="Ahrendt S.R."/>
            <person name="Quandt C.A."/>
            <person name="Ciobanu D."/>
            <person name="Clum A."/>
            <person name="Salamov A."/>
            <person name="Andreopoulos B."/>
            <person name="Cheng J.F."/>
            <person name="Woyke T."/>
            <person name="Pelin A."/>
            <person name="Henrissat B."/>
            <person name="Reynolds N.K."/>
            <person name="Benny G.L."/>
            <person name="Smith M.E."/>
            <person name="James T.Y."/>
            <person name="Grigoriev I.V."/>
        </authorList>
    </citation>
    <scope>NUCLEOTIDE SEQUENCE [LARGE SCALE GENOMIC DNA]</scope>
    <source>
        <strain evidence="10">CSF55</strain>
    </source>
</reference>
<keyword evidence="5" id="KW-0653">Protein transport</keyword>
<keyword evidence="7" id="KW-0472">Membrane</keyword>
<keyword evidence="4" id="KW-0813">Transport</keyword>
<evidence type="ECO:0000256" key="8">
    <source>
        <dbReference type="ARBA" id="ARBA00031345"/>
    </source>
</evidence>
<dbReference type="EMBL" id="ML005590">
    <property type="protein sequence ID" value="RKP18016.1"/>
    <property type="molecule type" value="Genomic_DNA"/>
</dbReference>
<dbReference type="GO" id="GO:0006890">
    <property type="term" value="P:retrograde vesicle-mediated transport, Golgi to endoplasmic reticulum"/>
    <property type="evidence" value="ECO:0007669"/>
    <property type="project" value="TreeGrafter"/>
</dbReference>
<proteinExistence type="inferred from homology"/>
<accession>A0A4P9YF27</accession>
<comment type="subcellular location">
    <subcellularLocation>
        <location evidence="1">Golgi apparatus membrane</location>
        <topology evidence="1">Peripheral membrane protein</topology>
    </subcellularLocation>
</comment>
<dbReference type="AlphaFoldDB" id="A0A4P9YF27"/>
<evidence type="ECO:0000313" key="10">
    <source>
        <dbReference type="Proteomes" id="UP000281549"/>
    </source>
</evidence>
<feature type="non-terminal residue" evidence="9">
    <location>
        <position position="538"/>
    </location>
</feature>
<evidence type="ECO:0000256" key="6">
    <source>
        <dbReference type="ARBA" id="ARBA00023034"/>
    </source>
</evidence>
<dbReference type="GO" id="GO:0006886">
    <property type="term" value="P:intracellular protein transport"/>
    <property type="evidence" value="ECO:0007669"/>
    <property type="project" value="InterPro"/>
</dbReference>
<evidence type="ECO:0000313" key="9">
    <source>
        <dbReference type="EMBL" id="RKP18016.1"/>
    </source>
</evidence>
<evidence type="ECO:0000256" key="1">
    <source>
        <dbReference type="ARBA" id="ARBA00004395"/>
    </source>
</evidence>
<evidence type="ECO:0000256" key="5">
    <source>
        <dbReference type="ARBA" id="ARBA00022927"/>
    </source>
</evidence>
<sequence>MTIENVSWLTTLEALEDLDISAFVSTITKENNITKAQLLETLEYQRQRLTKSIEQSTKHAMQSIPYILTELEISKKKFCDLNTLLSLKKHDISKYQAKEAFDQLLALDNAKTRIMNTREILMEMKKWNNLQQEIEQGLVNRRFDVVCGLVRSAMNTISTVDSIFEDAEERKNMLENSVVKLMRDLETETMMVFEKNDVLAIEKIFGYYQLIERQGEFYRLFVENRSDTVQSLWTRHISLHMSDKNIASHFDEFYGEFYNFLSEDLLVLIRITKSPFDLIKQAVEKGFNKVTPPLDEFIKNLELDKTRLKDIFDIFLINENFLMKIERFSFENNLEVSFDWGEYFFLCFKSVFNKYSTIEKTKYENSFNFSILNDNVKDVESNLLNVFNEMIETSKLIAGGFLIFQTKKLIEFYLEKIIAKAKQEIKSLKSQKKIQMAEINKVLSFGAMISKIATQMEKRISDELKVMIKTIDAHNSNHRNWIDKMAEKRKVLHENKSHNQSLNTLFFLRSLFIDDFKINEEKITESFVSLNELVENLL</sequence>
<evidence type="ECO:0000256" key="4">
    <source>
        <dbReference type="ARBA" id="ARBA00022448"/>
    </source>
</evidence>
<comment type="similarity">
    <text evidence="2">Belongs to the COG7 family.</text>
</comment>
<dbReference type="PANTHER" id="PTHR21443:SF0">
    <property type="entry name" value="CONSERVED OLIGOMERIC GOLGI COMPLEX SUBUNIT 7"/>
    <property type="match status" value="1"/>
</dbReference>
<evidence type="ECO:0000256" key="7">
    <source>
        <dbReference type="ARBA" id="ARBA00023136"/>
    </source>
</evidence>
<organism evidence="9 10">
    <name type="scientific">Rozella allomycis (strain CSF55)</name>
    <dbReference type="NCBI Taxonomy" id="988480"/>
    <lineage>
        <taxon>Eukaryota</taxon>
        <taxon>Fungi</taxon>
        <taxon>Fungi incertae sedis</taxon>
        <taxon>Cryptomycota</taxon>
        <taxon>Cryptomycota incertae sedis</taxon>
        <taxon>Rozella</taxon>
    </lineage>
</organism>
<dbReference type="GO" id="GO:0017119">
    <property type="term" value="C:Golgi transport complex"/>
    <property type="evidence" value="ECO:0007669"/>
    <property type="project" value="InterPro"/>
</dbReference>
<dbReference type="PANTHER" id="PTHR21443">
    <property type="entry name" value="CONSERVED OLIGOMERIC GOLGI COMPLEX COMPONENT 7"/>
    <property type="match status" value="1"/>
</dbReference>
<evidence type="ECO:0000256" key="2">
    <source>
        <dbReference type="ARBA" id="ARBA00005831"/>
    </source>
</evidence>
<keyword evidence="6" id="KW-0333">Golgi apparatus</keyword>
<evidence type="ECO:0000256" key="3">
    <source>
        <dbReference type="ARBA" id="ARBA00020984"/>
    </source>
</evidence>
<name>A0A4P9YF27_ROZAC</name>